<dbReference type="InterPro" id="IPR050595">
    <property type="entry name" value="Bact_response_regulator"/>
</dbReference>
<dbReference type="InterPro" id="IPR041657">
    <property type="entry name" value="HTH_17"/>
</dbReference>
<evidence type="ECO:0000256" key="1">
    <source>
        <dbReference type="ARBA" id="ARBA00022553"/>
    </source>
</evidence>
<dbReference type="Gene3D" id="3.40.50.2300">
    <property type="match status" value="1"/>
</dbReference>
<dbReference type="Gene3D" id="1.10.1660.10">
    <property type="match status" value="1"/>
</dbReference>
<dbReference type="NCBIfam" id="TIGR01764">
    <property type="entry name" value="excise"/>
    <property type="match status" value="1"/>
</dbReference>
<dbReference type="RefSeq" id="WP_100266034.1">
    <property type="nucleotide sequence ID" value="NZ_CP018800.1"/>
</dbReference>
<feature type="modified residue" description="4-aspartylphosphate" evidence="2">
    <location>
        <position position="122"/>
    </location>
</feature>
<dbReference type="SMART" id="SM00448">
    <property type="entry name" value="REC"/>
    <property type="match status" value="1"/>
</dbReference>
<accession>A0A2K8L5W9</accession>
<dbReference type="CDD" id="cd04762">
    <property type="entry name" value="HTH_MerR-trunc"/>
    <property type="match status" value="1"/>
</dbReference>
<dbReference type="GO" id="GO:0003677">
    <property type="term" value="F:DNA binding"/>
    <property type="evidence" value="ECO:0007669"/>
    <property type="project" value="InterPro"/>
</dbReference>
<keyword evidence="5" id="KW-1185">Reference proteome</keyword>
<keyword evidence="1 2" id="KW-0597">Phosphoprotein</keyword>
<dbReference type="SUPFAM" id="SSF52172">
    <property type="entry name" value="CheY-like"/>
    <property type="match status" value="1"/>
</dbReference>
<dbReference type="OrthoDB" id="5297299at2"/>
<sequence length="201" mass="22829">MDKQKDYFTTIQASRLLNVSVRTIQLWCDSGELKAWVSPGGHRRIQRDSVMSLLQIRLDGGNNSINTSSRSILIVEDDPDTTMLYRMQIKKWQLPLDVRYVADGYKALIEIGKSPPDLLITDLYMPNIDGFKMLETLEQGDMRIPAIAVTGASAEDLEKIQAEHEDLLVLTKPIDFNLLRRLISTLLDLRNAARNQEQETA</sequence>
<dbReference type="PANTHER" id="PTHR44591">
    <property type="entry name" value="STRESS RESPONSE REGULATOR PROTEIN 1"/>
    <property type="match status" value="1"/>
</dbReference>
<feature type="domain" description="Response regulatory" evidence="3">
    <location>
        <begin position="71"/>
        <end position="187"/>
    </location>
</feature>
<dbReference type="KEGG" id="mfn:Ga0123462_1878"/>
<proteinExistence type="predicted"/>
<evidence type="ECO:0000259" key="3">
    <source>
        <dbReference type="PROSITE" id="PS50110"/>
    </source>
</evidence>
<dbReference type="InterPro" id="IPR010093">
    <property type="entry name" value="SinI_DNA-bd"/>
</dbReference>
<dbReference type="AlphaFoldDB" id="A0A2K8L5W9"/>
<evidence type="ECO:0000313" key="5">
    <source>
        <dbReference type="Proteomes" id="UP000231637"/>
    </source>
</evidence>
<organism evidence="4 5">
    <name type="scientific">Mariprofundus ferrinatatus</name>
    <dbReference type="NCBI Taxonomy" id="1921087"/>
    <lineage>
        <taxon>Bacteria</taxon>
        <taxon>Pseudomonadati</taxon>
        <taxon>Pseudomonadota</taxon>
        <taxon>Candidatius Mariprofundia</taxon>
        <taxon>Mariprofundales</taxon>
        <taxon>Mariprofundaceae</taxon>
        <taxon>Mariprofundus</taxon>
    </lineage>
</organism>
<dbReference type="InterPro" id="IPR011006">
    <property type="entry name" value="CheY-like_superfamily"/>
</dbReference>
<dbReference type="Proteomes" id="UP000231637">
    <property type="component" value="Chromosome"/>
</dbReference>
<evidence type="ECO:0000313" key="4">
    <source>
        <dbReference type="EMBL" id="ATX82720.1"/>
    </source>
</evidence>
<dbReference type="PANTHER" id="PTHR44591:SF23">
    <property type="entry name" value="CHEY SUBFAMILY"/>
    <property type="match status" value="1"/>
</dbReference>
<evidence type="ECO:0000256" key="2">
    <source>
        <dbReference type="PROSITE-ProRule" id="PRU00169"/>
    </source>
</evidence>
<dbReference type="SUPFAM" id="SSF46955">
    <property type="entry name" value="Putative DNA-binding domain"/>
    <property type="match status" value="1"/>
</dbReference>
<name>A0A2K8L5W9_9PROT</name>
<dbReference type="PROSITE" id="PS50110">
    <property type="entry name" value="RESPONSE_REGULATORY"/>
    <property type="match status" value="1"/>
</dbReference>
<dbReference type="EMBL" id="CP018800">
    <property type="protein sequence ID" value="ATX82720.1"/>
    <property type="molecule type" value="Genomic_DNA"/>
</dbReference>
<reference evidence="4 5" key="1">
    <citation type="submission" date="2016-12" db="EMBL/GenBank/DDBJ databases">
        <title>Isolation and genomic insights into novel planktonic Zetaproteobacteria from stratified waters of the Chesapeake Bay.</title>
        <authorList>
            <person name="McAllister S.M."/>
            <person name="Kato S."/>
            <person name="Chan C.S."/>
            <person name="Chiu B.K."/>
            <person name="Field E.K."/>
        </authorList>
    </citation>
    <scope>NUCLEOTIDE SEQUENCE [LARGE SCALE GENOMIC DNA]</scope>
    <source>
        <strain evidence="4 5">CP-8</strain>
    </source>
</reference>
<dbReference type="InterPro" id="IPR009061">
    <property type="entry name" value="DNA-bd_dom_put_sf"/>
</dbReference>
<protein>
    <submittedName>
        <fullName evidence="4">DNA binding domain-containing protein, excisionase family</fullName>
    </submittedName>
</protein>
<dbReference type="Pfam" id="PF12728">
    <property type="entry name" value="HTH_17"/>
    <property type="match status" value="1"/>
</dbReference>
<gene>
    <name evidence="4" type="ORF">Ga0123462_1878</name>
</gene>
<dbReference type="GO" id="GO:0000160">
    <property type="term" value="P:phosphorelay signal transduction system"/>
    <property type="evidence" value="ECO:0007669"/>
    <property type="project" value="InterPro"/>
</dbReference>
<dbReference type="Pfam" id="PF00072">
    <property type="entry name" value="Response_reg"/>
    <property type="match status" value="1"/>
</dbReference>
<dbReference type="InterPro" id="IPR001789">
    <property type="entry name" value="Sig_transdc_resp-reg_receiver"/>
</dbReference>